<dbReference type="PANTHER" id="PTHR34296:SF2">
    <property type="entry name" value="ABC TRANSPORTER GUANOSINE-BINDING PROTEIN NUPN"/>
    <property type="match status" value="1"/>
</dbReference>
<evidence type="ECO:0000256" key="6">
    <source>
        <dbReference type="ARBA" id="ARBA00023288"/>
    </source>
</evidence>
<feature type="chain" id="PRO_5038490182" evidence="7">
    <location>
        <begin position="27"/>
        <end position="365"/>
    </location>
</feature>
<comment type="subcellular location">
    <subcellularLocation>
        <location evidence="1">Cell membrane</location>
        <topology evidence="1">Lipid-anchor</topology>
    </subcellularLocation>
</comment>
<gene>
    <name evidence="9" type="ORF">G6Z83_00160</name>
</gene>
<reference evidence="9 10" key="1">
    <citation type="submission" date="2020-02" db="EMBL/GenBank/DDBJ databases">
        <title>Complete genome sequences of six Lactobacillus iners strains isolated from the human vagina.</title>
        <authorList>
            <person name="France M.T."/>
            <person name="Rutt L."/>
            <person name="Narina S."/>
            <person name="Arbaugh S."/>
            <person name="Humphrys M.S."/>
            <person name="Ma B."/>
            <person name="Hayward M.R."/>
            <person name="Relman D."/>
            <person name="Kwon D.S."/>
            <person name="Ravel J."/>
        </authorList>
    </citation>
    <scope>NUCLEOTIDE SEQUENCE [LARGE SCALE GENOMIC DNA]</scope>
    <source>
        <strain evidence="9 10">C0210C1</strain>
    </source>
</reference>
<dbReference type="PROSITE" id="PS51257">
    <property type="entry name" value="PROKAR_LIPOPROTEIN"/>
    <property type="match status" value="1"/>
</dbReference>
<dbReference type="RefSeq" id="WP_006731378.1">
    <property type="nucleotide sequence ID" value="NZ_CABKQA010000001.1"/>
</dbReference>
<evidence type="ECO:0000256" key="1">
    <source>
        <dbReference type="ARBA" id="ARBA00004193"/>
    </source>
</evidence>
<dbReference type="AlphaFoldDB" id="A0A6G7B7V5"/>
<dbReference type="CDD" id="cd06354">
    <property type="entry name" value="PBP1_PrnA-like"/>
    <property type="match status" value="1"/>
</dbReference>
<dbReference type="Proteomes" id="UP000501676">
    <property type="component" value="Chromosome"/>
</dbReference>
<sequence length="365" mass="39281">MKKSFKSVLKAGLILTTVGLLLSACAGKKQGGASSDSKTTKHNIALITDVAGVDDHSFNQSAWTGFKQYGKEHNLGRGNNGYQYFQSNGASDFVPNIEQAVNANFETIFGVGYSLKDAIAQSAKKYPKKNFVIIDDWIKNQKNVVSANFKSQDASYLAGVVAAYTTKTNVVGFIGGVHGHIVDLFDAGFTKGVQDTAKKLHKNIKILNQYAGSFVSSDKGRAIAQTMYAKKADIIFHAAGKTGDGIFQAAKSINQTKPANKKVWVIGVDSDQSSLGEYVAKGGQKSNFTLTSVITGVNVAVKDIADRAYRKQFPGGKSLNYGLSNDGVAIVHNTDIPNKVWIASQKARTNILKGRIKVPIHPKNK</sequence>
<keyword evidence="6" id="KW-0449">Lipoprotein</keyword>
<dbReference type="InterPro" id="IPR050957">
    <property type="entry name" value="BMP_lipoprotein"/>
</dbReference>
<comment type="similarity">
    <text evidence="2">Belongs to the BMP lipoprotein family.</text>
</comment>
<proteinExistence type="inferred from homology"/>
<dbReference type="Gene3D" id="3.40.50.2300">
    <property type="match status" value="2"/>
</dbReference>
<evidence type="ECO:0000256" key="7">
    <source>
        <dbReference type="SAM" id="SignalP"/>
    </source>
</evidence>
<dbReference type="InterPro" id="IPR028082">
    <property type="entry name" value="Peripla_BP_I"/>
</dbReference>
<accession>A0A6G7B7V5</accession>
<evidence type="ECO:0000256" key="2">
    <source>
        <dbReference type="ARBA" id="ARBA00008610"/>
    </source>
</evidence>
<dbReference type="SUPFAM" id="SSF53822">
    <property type="entry name" value="Periplasmic binding protein-like I"/>
    <property type="match status" value="1"/>
</dbReference>
<dbReference type="PANTHER" id="PTHR34296">
    <property type="entry name" value="TRANSCRIPTIONAL ACTIVATOR PROTEIN MED"/>
    <property type="match status" value="1"/>
</dbReference>
<evidence type="ECO:0000256" key="3">
    <source>
        <dbReference type="ARBA" id="ARBA00022475"/>
    </source>
</evidence>
<dbReference type="InterPro" id="IPR003760">
    <property type="entry name" value="PnrA-like"/>
</dbReference>
<name>A0A6G7B7V5_9LACO</name>
<feature type="domain" description="ABC transporter substrate-binding protein PnrA-like" evidence="8">
    <location>
        <begin position="47"/>
        <end position="359"/>
    </location>
</feature>
<evidence type="ECO:0000313" key="9">
    <source>
        <dbReference type="EMBL" id="QIH23244.1"/>
    </source>
</evidence>
<dbReference type="Pfam" id="PF02608">
    <property type="entry name" value="Bmp"/>
    <property type="match status" value="1"/>
</dbReference>
<dbReference type="EMBL" id="CP049228">
    <property type="protein sequence ID" value="QIH23244.1"/>
    <property type="molecule type" value="Genomic_DNA"/>
</dbReference>
<keyword evidence="3" id="KW-1003">Cell membrane</keyword>
<evidence type="ECO:0000256" key="5">
    <source>
        <dbReference type="ARBA" id="ARBA00023136"/>
    </source>
</evidence>
<evidence type="ECO:0000256" key="4">
    <source>
        <dbReference type="ARBA" id="ARBA00022729"/>
    </source>
</evidence>
<keyword evidence="4 7" id="KW-0732">Signal</keyword>
<keyword evidence="5" id="KW-0472">Membrane</keyword>
<protein>
    <submittedName>
        <fullName evidence="9">BMP family ABC transporter substrate-binding protein</fullName>
    </submittedName>
</protein>
<dbReference type="GO" id="GO:0005886">
    <property type="term" value="C:plasma membrane"/>
    <property type="evidence" value="ECO:0007669"/>
    <property type="project" value="UniProtKB-SubCell"/>
</dbReference>
<feature type="signal peptide" evidence="7">
    <location>
        <begin position="1"/>
        <end position="26"/>
    </location>
</feature>
<evidence type="ECO:0000259" key="8">
    <source>
        <dbReference type="Pfam" id="PF02608"/>
    </source>
</evidence>
<organism evidence="9 10">
    <name type="scientific">Lactobacillus iners</name>
    <dbReference type="NCBI Taxonomy" id="147802"/>
    <lineage>
        <taxon>Bacteria</taxon>
        <taxon>Bacillati</taxon>
        <taxon>Bacillota</taxon>
        <taxon>Bacilli</taxon>
        <taxon>Lactobacillales</taxon>
        <taxon>Lactobacillaceae</taxon>
        <taxon>Lactobacillus</taxon>
    </lineage>
</organism>
<evidence type="ECO:0000313" key="10">
    <source>
        <dbReference type="Proteomes" id="UP000501676"/>
    </source>
</evidence>